<organism evidence="2 3">
    <name type="scientific">Bacillus norwichensis</name>
    <dbReference type="NCBI Taxonomy" id="2762217"/>
    <lineage>
        <taxon>Bacteria</taxon>
        <taxon>Bacillati</taxon>
        <taxon>Bacillota</taxon>
        <taxon>Bacilli</taxon>
        <taxon>Bacillales</taxon>
        <taxon>Bacillaceae</taxon>
        <taxon>Bacillus</taxon>
    </lineage>
</organism>
<dbReference type="InterPro" id="IPR036396">
    <property type="entry name" value="Cyt_P450_sf"/>
</dbReference>
<dbReference type="Gene3D" id="1.10.630.10">
    <property type="entry name" value="Cytochrome P450"/>
    <property type="match status" value="1"/>
</dbReference>
<evidence type="ECO:0000313" key="2">
    <source>
        <dbReference type="EMBL" id="MBD8006154.1"/>
    </source>
</evidence>
<comment type="caution">
    <text evidence="2">The sequence shown here is derived from an EMBL/GenBank/DDBJ whole genome shotgun (WGS) entry which is preliminary data.</text>
</comment>
<dbReference type="Pfam" id="PF00067">
    <property type="entry name" value="p450"/>
    <property type="match status" value="1"/>
</dbReference>
<dbReference type="PANTHER" id="PTHR46696:SF3">
    <property type="entry name" value="PULCHERRIMINIC ACID SYNTHASE"/>
    <property type="match status" value="1"/>
</dbReference>
<sequence length="165" mass="19471">MILNPYLKKGKNQNKIAEWYQGIANFITSFNQTKEEQEYSFWCSEQLEKYLLPIIEERKNSRHLDLISLLHQSETTDTKMTSQEILALTLNILLAATEPVDKTLALLFYHLLENPDQFAKVEKDRKLLKNGIREKHLDLNLQSNLYRDNLLITRKLETFLCLKML</sequence>
<dbReference type="Proteomes" id="UP000648182">
    <property type="component" value="Unassembled WGS sequence"/>
</dbReference>
<reference evidence="2 3" key="1">
    <citation type="submission" date="2020-08" db="EMBL/GenBank/DDBJ databases">
        <title>A Genomic Blueprint of the Chicken Gut Microbiome.</title>
        <authorList>
            <person name="Gilroy R."/>
            <person name="Ravi A."/>
            <person name="Getino M."/>
            <person name="Pursley I."/>
            <person name="Horton D.L."/>
            <person name="Alikhan N.-F."/>
            <person name="Baker D."/>
            <person name="Gharbi K."/>
            <person name="Hall N."/>
            <person name="Watson M."/>
            <person name="Adriaenssens E.M."/>
            <person name="Foster-Nyarko E."/>
            <person name="Jarju S."/>
            <person name="Secka A."/>
            <person name="Antonio M."/>
            <person name="Oren A."/>
            <person name="Chaudhuri R."/>
            <person name="La Ragione R.M."/>
            <person name="Hildebrand F."/>
            <person name="Pallen M.J."/>
        </authorList>
    </citation>
    <scope>NUCLEOTIDE SEQUENCE [LARGE SCALE GENOMIC DNA]</scope>
    <source>
        <strain evidence="2 3">Sa1BUA2</strain>
    </source>
</reference>
<name>A0ABR8VN01_9BACI</name>
<evidence type="ECO:0000256" key="1">
    <source>
        <dbReference type="ARBA" id="ARBA00010617"/>
    </source>
</evidence>
<protein>
    <submittedName>
        <fullName evidence="2">Cytochrome P450</fullName>
    </submittedName>
</protein>
<dbReference type="EMBL" id="JACSPV010000025">
    <property type="protein sequence ID" value="MBD8006154.1"/>
    <property type="molecule type" value="Genomic_DNA"/>
</dbReference>
<dbReference type="InterPro" id="IPR001128">
    <property type="entry name" value="Cyt_P450"/>
</dbReference>
<evidence type="ECO:0000313" key="3">
    <source>
        <dbReference type="Proteomes" id="UP000648182"/>
    </source>
</evidence>
<dbReference type="RefSeq" id="WP_191813742.1">
    <property type="nucleotide sequence ID" value="NZ_JACSPV010000025.1"/>
</dbReference>
<proteinExistence type="inferred from homology"/>
<keyword evidence="3" id="KW-1185">Reference proteome</keyword>
<accession>A0ABR8VN01</accession>
<comment type="similarity">
    <text evidence="1">Belongs to the cytochrome P450 family.</text>
</comment>
<dbReference type="PANTHER" id="PTHR46696">
    <property type="entry name" value="P450, PUTATIVE (EUROFUNG)-RELATED"/>
    <property type="match status" value="1"/>
</dbReference>
<gene>
    <name evidence="2" type="ORF">H9631_13815</name>
</gene>
<dbReference type="SUPFAM" id="SSF48264">
    <property type="entry name" value="Cytochrome P450"/>
    <property type="match status" value="1"/>
</dbReference>